<evidence type="ECO:0000256" key="1">
    <source>
        <dbReference type="SAM" id="Phobius"/>
    </source>
</evidence>
<evidence type="ECO:0008006" key="4">
    <source>
        <dbReference type="Google" id="ProtNLM"/>
    </source>
</evidence>
<dbReference type="EMBL" id="JAVJIU010000001">
    <property type="protein sequence ID" value="MDR5589100.1"/>
    <property type="molecule type" value="Genomic_DNA"/>
</dbReference>
<protein>
    <recommendedName>
        <fullName evidence="4">SMODS-associating 2TM beta-strand rich effector domain-containing protein</fullName>
    </recommendedName>
</protein>
<keyword evidence="3" id="KW-1185">Reference proteome</keyword>
<feature type="transmembrane region" description="Helical" evidence="1">
    <location>
        <begin position="41"/>
        <end position="63"/>
    </location>
</feature>
<organism evidence="2 3">
    <name type="scientific">Christiangramia sediminicola</name>
    <dbReference type="NCBI Taxonomy" id="3073267"/>
    <lineage>
        <taxon>Bacteria</taxon>
        <taxon>Pseudomonadati</taxon>
        <taxon>Bacteroidota</taxon>
        <taxon>Flavobacteriia</taxon>
        <taxon>Flavobacteriales</taxon>
        <taxon>Flavobacteriaceae</taxon>
        <taxon>Christiangramia</taxon>
    </lineage>
</organism>
<comment type="caution">
    <text evidence="2">The sequence shown here is derived from an EMBL/GenBank/DDBJ whole genome shotgun (WGS) entry which is preliminary data.</text>
</comment>
<keyword evidence="1" id="KW-1133">Transmembrane helix</keyword>
<evidence type="ECO:0000313" key="3">
    <source>
        <dbReference type="Proteomes" id="UP001257234"/>
    </source>
</evidence>
<dbReference type="RefSeq" id="WP_309560002.1">
    <property type="nucleotide sequence ID" value="NZ_JAVJIU010000001.1"/>
</dbReference>
<keyword evidence="1" id="KW-0812">Transmembrane</keyword>
<sequence length="204" mass="24085">MKKIINILQWIFYSLLIISLILIIAYFGLEIIKNGLLIGYAFIYIILPLIIISFLFLLLYNFYNFGFVNGIKQSSIKILTLIFCFFIGKHLRSNFEYRNNKMLVEIQNRTSEGIANIKIIGRNAKSEIDTLAPNEKRTVIFRGRNIVRNIENDYENEIELLFYHKNKWREEGIFKGFSRWRHISNDLSIQIYNSDSISVSQLKK</sequence>
<feature type="transmembrane region" description="Helical" evidence="1">
    <location>
        <begin position="7"/>
        <end position="29"/>
    </location>
</feature>
<keyword evidence="1" id="KW-0472">Membrane</keyword>
<dbReference type="Proteomes" id="UP001257234">
    <property type="component" value="Unassembled WGS sequence"/>
</dbReference>
<gene>
    <name evidence="2" type="ORF">RE431_00505</name>
</gene>
<accession>A0ABU1EL39</accession>
<name>A0ABU1EL39_9FLAO</name>
<evidence type="ECO:0000313" key="2">
    <source>
        <dbReference type="EMBL" id="MDR5589100.1"/>
    </source>
</evidence>
<proteinExistence type="predicted"/>
<reference evidence="3" key="1">
    <citation type="submission" date="2023-07" db="EMBL/GenBank/DDBJ databases">
        <title>Christiangramia sp. SM2212., a novel bacterium of the family Flavobacteriaceae isolated from the sea sediment.</title>
        <authorList>
            <person name="Wang J."/>
            <person name="Zhang X."/>
        </authorList>
    </citation>
    <scope>NUCLEOTIDE SEQUENCE [LARGE SCALE GENOMIC DNA]</scope>
    <source>
        <strain evidence="3">SM2212</strain>
    </source>
</reference>